<dbReference type="CDD" id="cd04369">
    <property type="entry name" value="Bromodomain"/>
    <property type="match status" value="1"/>
</dbReference>
<proteinExistence type="predicted"/>
<dbReference type="PANTHER" id="PTHR16062">
    <property type="entry name" value="SWI/SNF-RELATED"/>
    <property type="match status" value="1"/>
</dbReference>
<keyword evidence="3" id="KW-0156">Chromatin regulator</keyword>
<dbReference type="GO" id="GO:0006338">
    <property type="term" value="P:chromatin remodeling"/>
    <property type="evidence" value="ECO:0007669"/>
    <property type="project" value="InterPro"/>
</dbReference>
<evidence type="ECO:0000256" key="2">
    <source>
        <dbReference type="ARBA" id="ARBA00022737"/>
    </source>
</evidence>
<feature type="region of interest" description="Disordered" evidence="9">
    <location>
        <begin position="459"/>
        <end position="489"/>
    </location>
</feature>
<dbReference type="GO" id="GO:0006368">
    <property type="term" value="P:transcription elongation by RNA polymerase II"/>
    <property type="evidence" value="ECO:0007669"/>
    <property type="project" value="TreeGrafter"/>
</dbReference>
<feature type="compositionally biased region" description="Pro residues" evidence="9">
    <location>
        <begin position="412"/>
        <end position="424"/>
    </location>
</feature>
<dbReference type="InterPro" id="IPR037382">
    <property type="entry name" value="Rsc/polybromo"/>
</dbReference>
<dbReference type="PANTHER" id="PTHR16062:SF19">
    <property type="entry name" value="PROTEIN POLYBROMO-1"/>
    <property type="match status" value="1"/>
</dbReference>
<evidence type="ECO:0000256" key="4">
    <source>
        <dbReference type="ARBA" id="ARBA00023015"/>
    </source>
</evidence>
<dbReference type="SUPFAM" id="SSF47370">
    <property type="entry name" value="Bromodomain"/>
    <property type="match status" value="2"/>
</dbReference>
<evidence type="ECO:0000256" key="5">
    <source>
        <dbReference type="ARBA" id="ARBA00023117"/>
    </source>
</evidence>
<feature type="domain" description="Bromo" evidence="10">
    <location>
        <begin position="184"/>
        <end position="254"/>
    </location>
</feature>
<dbReference type="GO" id="GO:0016586">
    <property type="term" value="C:RSC-type complex"/>
    <property type="evidence" value="ECO:0007669"/>
    <property type="project" value="InterPro"/>
</dbReference>
<feature type="region of interest" description="Disordered" evidence="9">
    <location>
        <begin position="606"/>
        <end position="672"/>
    </location>
</feature>
<feature type="domain" description="Bromo" evidence="10">
    <location>
        <begin position="65"/>
        <end position="135"/>
    </location>
</feature>
<dbReference type="InterPro" id="IPR001487">
    <property type="entry name" value="Bromodomain"/>
</dbReference>
<dbReference type="InterPro" id="IPR036427">
    <property type="entry name" value="Bromodomain-like_sf"/>
</dbReference>
<evidence type="ECO:0000256" key="7">
    <source>
        <dbReference type="ARBA" id="ARBA00023242"/>
    </source>
</evidence>
<sequence length="720" mass="79382">MTKRDRGFTTMEGGPSKRRRAEEAGSDVEMAAANEDAVEEEEREEQSLEEKAMYMWQTVKDAMKDGRPLSLQFLKQPNPRIYPDYYAIIRNPIALEDIKKKIQSGKYTDLESVRKDFELCFNNAKDYNLQESVIYNDAKDLLKLANKTYRKLAPSEPGEKSKPPSMKKLLNSRIQKLMKKTDDNGRIMSTMFMELPSKKEWPTYYKQIPEPRCLETIQKQVKRKEYKTVSEFAADVELVFSNAMTFNMEHTPIWEDALTLRDYFRQLMADLPPPYALPQYATHTPKIRIKMSAIQSTAHTTPKIEEPSPASSLPVISLRVPAPVKVPASKPSDVKAQSPEPVKTLTVVKASASPVPTPTPVITTPDVGSTEPASNAKSSTTQSSVNQVPPAQPAPKLPVTQPLKPSTTQTAPKPPIAQPTPTPTPKASLAQTAPTPKLSLTPQTTKPIAQPIPKSIAAHPVHKSHLTAKASKAKASTPRTPQTNTPQPILQLHPTMSVYSNNTLPKTKQASYVQPSPTPAPSAATIAPSYITSLASTSVQTPAPVLATPPPPSPVIPANHQLRHITLRTEPRGRHLKLDHQDGVTKWAMPLERDEKSVCVQEIIFMAEPGESSGEEDDGEDDTAEMDVDGAPEPEPVKKRRGRPPKVVKAPPASKPKTAPVKKKKQKKRSEVVVKVNGAAVKEDEERSGKWKVELTVGRNVLEIGEQGGLIWTVYAERVG</sequence>
<dbReference type="Proteomes" id="UP001163846">
    <property type="component" value="Unassembled WGS sequence"/>
</dbReference>
<dbReference type="Gene3D" id="1.20.920.10">
    <property type="entry name" value="Bromodomain-like"/>
    <property type="match status" value="2"/>
</dbReference>
<dbReference type="PRINTS" id="PR00503">
    <property type="entry name" value="BROMODOMAIN"/>
</dbReference>
<feature type="region of interest" description="Disordered" evidence="9">
    <location>
        <begin position="347"/>
        <end position="447"/>
    </location>
</feature>
<dbReference type="Pfam" id="PF00439">
    <property type="entry name" value="Bromodomain"/>
    <property type="match status" value="2"/>
</dbReference>
<evidence type="ECO:0000259" key="10">
    <source>
        <dbReference type="PROSITE" id="PS50014"/>
    </source>
</evidence>
<feature type="compositionally biased region" description="Low complexity" evidence="9">
    <location>
        <begin position="647"/>
        <end position="659"/>
    </location>
</feature>
<feature type="region of interest" description="Disordered" evidence="9">
    <location>
        <begin position="1"/>
        <end position="47"/>
    </location>
</feature>
<evidence type="ECO:0000256" key="9">
    <source>
        <dbReference type="SAM" id="MobiDB-lite"/>
    </source>
</evidence>
<keyword evidence="4" id="KW-0805">Transcription regulation</keyword>
<evidence type="ECO:0000256" key="3">
    <source>
        <dbReference type="ARBA" id="ARBA00022853"/>
    </source>
</evidence>
<feature type="compositionally biased region" description="Low complexity" evidence="9">
    <location>
        <begin position="467"/>
        <end position="488"/>
    </location>
</feature>
<dbReference type="AlphaFoldDB" id="A0AA38PL66"/>
<keyword evidence="12" id="KW-1185">Reference proteome</keyword>
<evidence type="ECO:0000256" key="1">
    <source>
        <dbReference type="ARBA" id="ARBA00004123"/>
    </source>
</evidence>
<comment type="subcellular location">
    <subcellularLocation>
        <location evidence="1">Nucleus</location>
    </subcellularLocation>
</comment>
<evidence type="ECO:0000313" key="12">
    <source>
        <dbReference type="Proteomes" id="UP001163846"/>
    </source>
</evidence>
<keyword evidence="6" id="KW-0804">Transcription</keyword>
<dbReference type="GO" id="GO:0003682">
    <property type="term" value="F:chromatin binding"/>
    <property type="evidence" value="ECO:0007669"/>
    <property type="project" value="TreeGrafter"/>
</dbReference>
<feature type="compositionally biased region" description="Polar residues" evidence="9">
    <location>
        <begin position="429"/>
        <end position="447"/>
    </location>
</feature>
<dbReference type="EMBL" id="MU805944">
    <property type="protein sequence ID" value="KAJ3844924.1"/>
    <property type="molecule type" value="Genomic_DNA"/>
</dbReference>
<keyword evidence="7" id="KW-0539">Nucleus</keyword>
<feature type="compositionally biased region" description="Acidic residues" evidence="9">
    <location>
        <begin position="613"/>
        <end position="632"/>
    </location>
</feature>
<comment type="caution">
    <text evidence="11">The sequence shown here is derived from an EMBL/GenBank/DDBJ whole genome shotgun (WGS) entry which is preliminary data.</text>
</comment>
<keyword evidence="5 8" id="KW-0103">Bromodomain</keyword>
<feature type="compositionally biased region" description="Polar residues" evidence="9">
    <location>
        <begin position="371"/>
        <end position="389"/>
    </location>
</feature>
<evidence type="ECO:0000256" key="8">
    <source>
        <dbReference type="PROSITE-ProRule" id="PRU00035"/>
    </source>
</evidence>
<reference evidence="11" key="1">
    <citation type="submission" date="2022-08" db="EMBL/GenBank/DDBJ databases">
        <authorList>
            <consortium name="DOE Joint Genome Institute"/>
            <person name="Min B."/>
            <person name="Riley R."/>
            <person name="Sierra-Patev S."/>
            <person name="Naranjo-Ortiz M."/>
            <person name="Looney B."/>
            <person name="Konkel Z."/>
            <person name="Slot J.C."/>
            <person name="Sakamoto Y."/>
            <person name="Steenwyk J.L."/>
            <person name="Rokas A."/>
            <person name="Carro J."/>
            <person name="Camarero S."/>
            <person name="Ferreira P."/>
            <person name="Molpeceres G."/>
            <person name="Ruiz-Duenas F.J."/>
            <person name="Serrano A."/>
            <person name="Henrissat B."/>
            <person name="Drula E."/>
            <person name="Hughes K.W."/>
            <person name="Mata J.L."/>
            <person name="Ishikawa N.K."/>
            <person name="Vargas-Isla R."/>
            <person name="Ushijima S."/>
            <person name="Smith C.A."/>
            <person name="Ahrendt S."/>
            <person name="Andreopoulos W."/>
            <person name="He G."/>
            <person name="Labutti K."/>
            <person name="Lipzen A."/>
            <person name="Ng V."/>
            <person name="Sandor L."/>
            <person name="Barry K."/>
            <person name="Martinez A.T."/>
            <person name="Xiao Y."/>
            <person name="Gibbons J.G."/>
            <person name="Terashima K."/>
            <person name="Hibbett D.S."/>
            <person name="Grigoriev I.V."/>
        </authorList>
    </citation>
    <scope>NUCLEOTIDE SEQUENCE</scope>
    <source>
        <strain evidence="11">TFB9207</strain>
    </source>
</reference>
<accession>A0AA38PL66</accession>
<name>A0AA38PL66_9AGAR</name>
<dbReference type="PROSITE" id="PS50014">
    <property type="entry name" value="BROMODOMAIN_2"/>
    <property type="match status" value="2"/>
</dbReference>
<evidence type="ECO:0000313" key="11">
    <source>
        <dbReference type="EMBL" id="KAJ3844924.1"/>
    </source>
</evidence>
<keyword evidence="2" id="KW-0677">Repeat</keyword>
<organism evidence="11 12">
    <name type="scientific">Lentinula raphanica</name>
    <dbReference type="NCBI Taxonomy" id="153919"/>
    <lineage>
        <taxon>Eukaryota</taxon>
        <taxon>Fungi</taxon>
        <taxon>Dikarya</taxon>
        <taxon>Basidiomycota</taxon>
        <taxon>Agaricomycotina</taxon>
        <taxon>Agaricomycetes</taxon>
        <taxon>Agaricomycetidae</taxon>
        <taxon>Agaricales</taxon>
        <taxon>Marasmiineae</taxon>
        <taxon>Omphalotaceae</taxon>
        <taxon>Lentinula</taxon>
    </lineage>
</organism>
<dbReference type="SMART" id="SM00297">
    <property type="entry name" value="BROMO"/>
    <property type="match status" value="2"/>
</dbReference>
<evidence type="ECO:0000256" key="6">
    <source>
        <dbReference type="ARBA" id="ARBA00023163"/>
    </source>
</evidence>
<protein>
    <submittedName>
        <fullName evidence="11">Bromodomain-containing protein</fullName>
    </submittedName>
</protein>
<gene>
    <name evidence="11" type="ORF">F5878DRAFT_3551</name>
</gene>